<keyword evidence="2" id="KW-0067">ATP-binding</keyword>
<dbReference type="InterPro" id="IPR027417">
    <property type="entry name" value="P-loop_NTPase"/>
</dbReference>
<gene>
    <name evidence="4" type="ORF">BDW59DRAFT_168054</name>
</gene>
<keyword evidence="5" id="KW-1185">Reference proteome</keyword>
<reference evidence="4 5" key="1">
    <citation type="submission" date="2024-07" db="EMBL/GenBank/DDBJ databases">
        <title>Section-level genome sequencing and comparative genomics of Aspergillus sections Usti and Cavernicolus.</title>
        <authorList>
            <consortium name="Lawrence Berkeley National Laboratory"/>
            <person name="Nybo J.L."/>
            <person name="Vesth T.C."/>
            <person name="Theobald S."/>
            <person name="Frisvad J.C."/>
            <person name="Larsen T.O."/>
            <person name="Kjaerboelling I."/>
            <person name="Rothschild-Mancinelli K."/>
            <person name="Lyhne E.K."/>
            <person name="Kogle M.E."/>
            <person name="Barry K."/>
            <person name="Clum A."/>
            <person name="Na H."/>
            <person name="Ledsgaard L."/>
            <person name="Lin J."/>
            <person name="Lipzen A."/>
            <person name="Kuo A."/>
            <person name="Riley R."/>
            <person name="Mondo S."/>
            <person name="LaButti K."/>
            <person name="Haridas S."/>
            <person name="Pangalinan J."/>
            <person name="Salamov A.A."/>
            <person name="Simmons B.A."/>
            <person name="Magnuson J.K."/>
            <person name="Chen J."/>
            <person name="Drula E."/>
            <person name="Henrissat B."/>
            <person name="Wiebenga A."/>
            <person name="Lubbers R.J."/>
            <person name="Gomes A.C."/>
            <person name="Makela M.R."/>
            <person name="Stajich J."/>
            <person name="Grigoriev I.V."/>
            <person name="Mortensen U.H."/>
            <person name="De vries R.P."/>
            <person name="Baker S.E."/>
            <person name="Andersen M.R."/>
        </authorList>
    </citation>
    <scope>NUCLEOTIDE SEQUENCE [LARGE SCALE GENOMIC DNA]</scope>
    <source>
        <strain evidence="4 5">CBS 600.67</strain>
    </source>
</reference>
<dbReference type="Gene3D" id="3.40.50.300">
    <property type="entry name" value="P-loop containing nucleotide triphosphate hydrolases"/>
    <property type="match status" value="1"/>
</dbReference>
<evidence type="ECO:0000313" key="4">
    <source>
        <dbReference type="EMBL" id="KAL2811152.1"/>
    </source>
</evidence>
<dbReference type="Gene3D" id="1.10.8.60">
    <property type="match status" value="1"/>
</dbReference>
<name>A0ABR4H8L3_9EURO</name>
<proteinExistence type="predicted"/>
<dbReference type="SUPFAM" id="SSF52540">
    <property type="entry name" value="P-loop containing nucleoside triphosphate hydrolases"/>
    <property type="match status" value="1"/>
</dbReference>
<keyword evidence="1" id="KW-0547">Nucleotide-binding</keyword>
<sequence length="123" mass="13985">MTTNHIKRLDAALIRPGRIDKRVYFKLADRDITAQLFRTVFAQMPDAHKHSTDKIDGEKFERLAIDFAAKVPEKVFSPAEVLSFLLECKKSPANAVSDVEDWVVKAREAASQLKRENSWVQDG</sequence>
<comment type="caution">
    <text evidence="4">The sequence shown here is derived from an EMBL/GenBank/DDBJ whole genome shotgun (WGS) entry which is preliminary data.</text>
</comment>
<dbReference type="InterPro" id="IPR057495">
    <property type="entry name" value="AAA_lid_BCS1"/>
</dbReference>
<accession>A0ABR4H8L3</accession>
<dbReference type="EMBL" id="JBFXLS010000278">
    <property type="protein sequence ID" value="KAL2811152.1"/>
    <property type="molecule type" value="Genomic_DNA"/>
</dbReference>
<dbReference type="Proteomes" id="UP001610335">
    <property type="component" value="Unassembled WGS sequence"/>
</dbReference>
<feature type="domain" description="Mitochondrial chaperone BCS1-like ATPase lid" evidence="3">
    <location>
        <begin position="59"/>
        <end position="101"/>
    </location>
</feature>
<protein>
    <recommendedName>
        <fullName evidence="3">Mitochondrial chaperone BCS1-like ATPase lid domain-containing protein</fullName>
    </recommendedName>
</protein>
<dbReference type="Pfam" id="PF25426">
    <property type="entry name" value="AAA_lid_BCS1"/>
    <property type="match status" value="1"/>
</dbReference>
<evidence type="ECO:0000259" key="3">
    <source>
        <dbReference type="Pfam" id="PF25426"/>
    </source>
</evidence>
<organism evidence="4 5">
    <name type="scientific">Aspergillus cavernicola</name>
    <dbReference type="NCBI Taxonomy" id="176166"/>
    <lineage>
        <taxon>Eukaryota</taxon>
        <taxon>Fungi</taxon>
        <taxon>Dikarya</taxon>
        <taxon>Ascomycota</taxon>
        <taxon>Pezizomycotina</taxon>
        <taxon>Eurotiomycetes</taxon>
        <taxon>Eurotiomycetidae</taxon>
        <taxon>Eurotiales</taxon>
        <taxon>Aspergillaceae</taxon>
        <taxon>Aspergillus</taxon>
        <taxon>Aspergillus subgen. Nidulantes</taxon>
    </lineage>
</organism>
<evidence type="ECO:0000256" key="1">
    <source>
        <dbReference type="ARBA" id="ARBA00022741"/>
    </source>
</evidence>
<evidence type="ECO:0000256" key="2">
    <source>
        <dbReference type="ARBA" id="ARBA00022840"/>
    </source>
</evidence>
<evidence type="ECO:0000313" key="5">
    <source>
        <dbReference type="Proteomes" id="UP001610335"/>
    </source>
</evidence>